<dbReference type="PANTHER" id="PTHR36582:SF2">
    <property type="entry name" value="ANTITOXIN PARD"/>
    <property type="match status" value="1"/>
</dbReference>
<dbReference type="Proteomes" id="UP000198729">
    <property type="component" value="Unassembled WGS sequence"/>
</dbReference>
<proteinExistence type="inferred from homology"/>
<reference evidence="3 4" key="1">
    <citation type="submission" date="2016-10" db="EMBL/GenBank/DDBJ databases">
        <authorList>
            <person name="de Groot N.N."/>
        </authorList>
    </citation>
    <scope>NUCLEOTIDE SEQUENCE [LARGE SCALE GENOMIC DNA]</scope>
    <source>
        <strain evidence="3">1</strain>
    </source>
</reference>
<dbReference type="GO" id="GO:0006355">
    <property type="term" value="P:regulation of DNA-templated transcription"/>
    <property type="evidence" value="ECO:0007669"/>
    <property type="project" value="InterPro"/>
</dbReference>
<dbReference type="AlphaFoldDB" id="A0A1G5SCS1"/>
<dbReference type="InterPro" id="IPR010985">
    <property type="entry name" value="Ribbon_hlx_hlx"/>
</dbReference>
<keyword evidence="2" id="KW-1277">Toxin-antitoxin system</keyword>
<dbReference type="InterPro" id="IPR022789">
    <property type="entry name" value="ParD"/>
</dbReference>
<sequence>MTKQSVNFTSPNDDWLNAKVASKEYSNKTDVINDLIRREREREEKFQTLKAAIEEGLASGISENSVPDIMKRVEKRMIENGTLPDTDRS</sequence>
<evidence type="ECO:0000256" key="2">
    <source>
        <dbReference type="ARBA" id="ARBA00022649"/>
    </source>
</evidence>
<dbReference type="OrthoDB" id="9811310at2"/>
<dbReference type="STRING" id="51642.NSMM_330016"/>
<dbReference type="RefSeq" id="WP_090284914.1">
    <property type="nucleotide sequence ID" value="NZ_FMWO01000040.1"/>
</dbReference>
<name>A0A1G5SCS1_9PROT</name>
<accession>A0A1G5SCS1</accession>
<comment type="similarity">
    <text evidence="1">Belongs to the ParD antitoxin family.</text>
</comment>
<evidence type="ECO:0000313" key="3">
    <source>
        <dbReference type="EMBL" id="SCZ84996.1"/>
    </source>
</evidence>
<evidence type="ECO:0000313" key="4">
    <source>
        <dbReference type="Proteomes" id="UP000198729"/>
    </source>
</evidence>
<dbReference type="InterPro" id="IPR038296">
    <property type="entry name" value="ParD_sf"/>
</dbReference>
<keyword evidence="4" id="KW-1185">Reference proteome</keyword>
<dbReference type="PANTHER" id="PTHR36582">
    <property type="entry name" value="ANTITOXIN PARD"/>
    <property type="match status" value="1"/>
</dbReference>
<evidence type="ECO:0000256" key="1">
    <source>
        <dbReference type="ARBA" id="ARBA00008580"/>
    </source>
</evidence>
<dbReference type="EMBL" id="FMWO01000040">
    <property type="protein sequence ID" value="SCZ84996.1"/>
    <property type="molecule type" value="Genomic_DNA"/>
</dbReference>
<gene>
    <name evidence="3" type="ORF">NSMM_330016</name>
</gene>
<organism evidence="3 4">
    <name type="scientific">Nitrosomonas mobilis</name>
    <dbReference type="NCBI Taxonomy" id="51642"/>
    <lineage>
        <taxon>Bacteria</taxon>
        <taxon>Pseudomonadati</taxon>
        <taxon>Pseudomonadota</taxon>
        <taxon>Betaproteobacteria</taxon>
        <taxon>Nitrosomonadales</taxon>
        <taxon>Nitrosomonadaceae</taxon>
        <taxon>Nitrosomonas</taxon>
    </lineage>
</organism>
<protein>
    <submittedName>
        <fullName evidence="3">Uncharacterized protein</fullName>
    </submittedName>
</protein>
<dbReference type="Gene3D" id="6.10.10.120">
    <property type="entry name" value="Antitoxin ParD1-like"/>
    <property type="match status" value="1"/>
</dbReference>
<dbReference type="SUPFAM" id="SSF47598">
    <property type="entry name" value="Ribbon-helix-helix"/>
    <property type="match status" value="1"/>
</dbReference>
<dbReference type="Pfam" id="PF03693">
    <property type="entry name" value="ParD_antitoxin"/>
    <property type="match status" value="1"/>
</dbReference>